<evidence type="ECO:0000313" key="8">
    <source>
        <dbReference type="EMBL" id="QTA83688.1"/>
    </source>
</evidence>
<feature type="transmembrane region" description="Helical" evidence="6">
    <location>
        <begin position="100"/>
        <end position="117"/>
    </location>
</feature>
<evidence type="ECO:0000256" key="2">
    <source>
        <dbReference type="ARBA" id="ARBA00022692"/>
    </source>
</evidence>
<dbReference type="InterPro" id="IPR011990">
    <property type="entry name" value="TPR-like_helical_dom_sf"/>
</dbReference>
<name>A0A975BE77_9BACT</name>
<evidence type="ECO:0000259" key="7">
    <source>
        <dbReference type="Pfam" id="PF04932"/>
    </source>
</evidence>
<feature type="repeat" description="TPR" evidence="5">
    <location>
        <begin position="513"/>
        <end position="546"/>
    </location>
</feature>
<keyword evidence="9" id="KW-1185">Reference proteome</keyword>
<accession>A0A975BE77</accession>
<dbReference type="InterPro" id="IPR007016">
    <property type="entry name" value="O-antigen_ligase-rel_domated"/>
</dbReference>
<proteinExistence type="predicted"/>
<feature type="repeat" description="TPR" evidence="5">
    <location>
        <begin position="581"/>
        <end position="614"/>
    </location>
</feature>
<reference evidence="8" key="1">
    <citation type="journal article" date="2021" name="Microb. Physiol.">
        <title>Proteogenomic Insights into the Physiology of Marine, Sulfate-Reducing, Filamentous Desulfonema limicola and Desulfonema magnum.</title>
        <authorList>
            <person name="Schnaars V."/>
            <person name="Wohlbrand L."/>
            <person name="Scheve S."/>
            <person name="Hinrichs C."/>
            <person name="Reinhardt R."/>
            <person name="Rabus R."/>
        </authorList>
    </citation>
    <scope>NUCLEOTIDE SEQUENCE</scope>
    <source>
        <strain evidence="8">5ac10</strain>
    </source>
</reference>
<dbReference type="GO" id="GO:0016874">
    <property type="term" value="F:ligase activity"/>
    <property type="evidence" value="ECO:0007669"/>
    <property type="project" value="UniProtKB-KW"/>
</dbReference>
<feature type="transmembrane region" description="Helical" evidence="6">
    <location>
        <begin position="70"/>
        <end position="88"/>
    </location>
</feature>
<gene>
    <name evidence="8" type="ORF">dnl_61020</name>
</gene>
<evidence type="ECO:0000256" key="1">
    <source>
        <dbReference type="ARBA" id="ARBA00004141"/>
    </source>
</evidence>
<keyword evidence="5" id="KW-0802">TPR repeat</keyword>
<dbReference type="InterPro" id="IPR051533">
    <property type="entry name" value="WaaL-like"/>
</dbReference>
<dbReference type="KEGG" id="dli:dnl_61020"/>
<keyword evidence="8" id="KW-0436">Ligase</keyword>
<evidence type="ECO:0000313" key="9">
    <source>
        <dbReference type="Proteomes" id="UP000663720"/>
    </source>
</evidence>
<keyword evidence="2 6" id="KW-0812">Transmembrane</keyword>
<dbReference type="SMART" id="SM00028">
    <property type="entry name" value="TPR"/>
    <property type="match status" value="4"/>
</dbReference>
<feature type="transmembrane region" description="Helical" evidence="6">
    <location>
        <begin position="362"/>
        <end position="386"/>
    </location>
</feature>
<feature type="transmembrane region" description="Helical" evidence="6">
    <location>
        <begin position="420"/>
        <end position="438"/>
    </location>
</feature>
<dbReference type="AlphaFoldDB" id="A0A975BE77"/>
<dbReference type="RefSeq" id="WP_207689495.1">
    <property type="nucleotide sequence ID" value="NZ_CP061799.1"/>
</dbReference>
<feature type="transmembrane region" description="Helical" evidence="6">
    <location>
        <begin position="395"/>
        <end position="414"/>
    </location>
</feature>
<dbReference type="PROSITE" id="PS50005">
    <property type="entry name" value="TPR"/>
    <property type="match status" value="3"/>
</dbReference>
<organism evidence="8 9">
    <name type="scientific">Desulfonema limicola</name>
    <dbReference type="NCBI Taxonomy" id="45656"/>
    <lineage>
        <taxon>Bacteria</taxon>
        <taxon>Pseudomonadati</taxon>
        <taxon>Thermodesulfobacteriota</taxon>
        <taxon>Desulfobacteria</taxon>
        <taxon>Desulfobacterales</taxon>
        <taxon>Desulfococcaceae</taxon>
        <taxon>Desulfonema</taxon>
    </lineage>
</organism>
<feature type="transmembrane region" description="Helical" evidence="6">
    <location>
        <begin position="215"/>
        <end position="233"/>
    </location>
</feature>
<feature type="domain" description="O-antigen ligase-related" evidence="7">
    <location>
        <begin position="198"/>
        <end position="371"/>
    </location>
</feature>
<dbReference type="GO" id="GO:0016020">
    <property type="term" value="C:membrane"/>
    <property type="evidence" value="ECO:0007669"/>
    <property type="project" value="UniProtKB-SubCell"/>
</dbReference>
<dbReference type="Pfam" id="PF04932">
    <property type="entry name" value="Wzy_C"/>
    <property type="match status" value="1"/>
</dbReference>
<feature type="transmembrane region" description="Helical" evidence="6">
    <location>
        <begin position="170"/>
        <end position="187"/>
    </location>
</feature>
<dbReference type="PANTHER" id="PTHR37422">
    <property type="entry name" value="TEICHURONIC ACID BIOSYNTHESIS PROTEIN TUAE"/>
    <property type="match status" value="1"/>
</dbReference>
<dbReference type="Proteomes" id="UP000663720">
    <property type="component" value="Chromosome"/>
</dbReference>
<dbReference type="InterPro" id="IPR019734">
    <property type="entry name" value="TPR_rpt"/>
</dbReference>
<feature type="transmembrane region" description="Helical" evidence="6">
    <location>
        <begin position="129"/>
        <end position="150"/>
    </location>
</feature>
<evidence type="ECO:0000256" key="4">
    <source>
        <dbReference type="ARBA" id="ARBA00023136"/>
    </source>
</evidence>
<protein>
    <submittedName>
        <fullName evidence="8">O-antigen ligase-related domain-containing protein</fullName>
    </submittedName>
</protein>
<feature type="transmembrane region" description="Helical" evidence="6">
    <location>
        <begin position="45"/>
        <end position="63"/>
    </location>
</feature>
<keyword evidence="4 6" id="KW-0472">Membrane</keyword>
<dbReference type="EMBL" id="CP061799">
    <property type="protein sequence ID" value="QTA83688.1"/>
    <property type="molecule type" value="Genomic_DNA"/>
</dbReference>
<keyword evidence="3 6" id="KW-1133">Transmembrane helix</keyword>
<dbReference type="PANTHER" id="PTHR37422:SF23">
    <property type="entry name" value="TEICHURONIC ACID BIOSYNTHESIS PROTEIN TUAE"/>
    <property type="match status" value="1"/>
</dbReference>
<evidence type="ECO:0000256" key="6">
    <source>
        <dbReference type="SAM" id="Phobius"/>
    </source>
</evidence>
<comment type="subcellular location">
    <subcellularLocation>
        <location evidence="1">Membrane</location>
        <topology evidence="1">Multi-pass membrane protein</topology>
    </subcellularLocation>
</comment>
<dbReference type="SUPFAM" id="SSF48452">
    <property type="entry name" value="TPR-like"/>
    <property type="match status" value="1"/>
</dbReference>
<dbReference type="Gene3D" id="1.25.40.10">
    <property type="entry name" value="Tetratricopeptide repeat domain"/>
    <property type="match status" value="1"/>
</dbReference>
<feature type="transmembrane region" description="Helical" evidence="6">
    <location>
        <begin position="194"/>
        <end position="209"/>
    </location>
</feature>
<feature type="repeat" description="TPR" evidence="5">
    <location>
        <begin position="547"/>
        <end position="580"/>
    </location>
</feature>
<feature type="transmembrane region" description="Helical" evidence="6">
    <location>
        <begin position="450"/>
        <end position="469"/>
    </location>
</feature>
<evidence type="ECO:0000256" key="3">
    <source>
        <dbReference type="ARBA" id="ARBA00022989"/>
    </source>
</evidence>
<evidence type="ECO:0000256" key="5">
    <source>
        <dbReference type="PROSITE-ProRule" id="PRU00339"/>
    </source>
</evidence>
<feature type="transmembrane region" description="Helical" evidence="6">
    <location>
        <begin position="12"/>
        <end position="33"/>
    </location>
</feature>
<dbReference type="Pfam" id="PF13181">
    <property type="entry name" value="TPR_8"/>
    <property type="match status" value="1"/>
</dbReference>
<feature type="transmembrane region" description="Helical" evidence="6">
    <location>
        <begin position="245"/>
        <end position="262"/>
    </location>
</feature>
<dbReference type="Pfam" id="PF13432">
    <property type="entry name" value="TPR_16"/>
    <property type="match status" value="1"/>
</dbReference>
<sequence length="629" mass="70783">MSQLKKTALNKIESFIGYGICFVLSVSPFIFHSSLSDFSILPKKVFIQTSVFFLLSAWCLKVFITGTIDFFNSLISWIIIMFIGWAFLSLCWSVNVYEGVLMLIHLGACATVFFLITDIPYSQTWMTRILGFVMLAGAVAALLGCLQFFFSMDFIPQAVSPASVFGNRNVASQFISMSLPASVFFLFSNQNRKLVSGVIILCLIYLAVSQTRAGWLAVFVQAAVMGCFFLFGESRNNLKSLIRKTAYAVIISFAFLMIVILLNPGLFKPFIPVAKKIFLHEVSVSKNGNEKVIYQDSMDGRLVWWKNGLEMIKQRPFTGFGLGNFKVFYPAFHQKSAADKNFSEDLQLRYAHNDYIQAAGELGIPGLALFLMLCIMPFIMSFKILLSRPDSEKRFIVIALMGGISAFLVHAFFSFPMECAVPPVLFFAYLAILTFFYNNSACCKKFQFKISGFLSCILTAACLMAFIMLCRFNYGSILSDRYYRLAWISEQKQQWHEAAEYGAVSLDYNPYNNSAMSALGRAYIGKGDYGRGIAILEKILKTYPYHINAMMNLGLAYFESGKKEKAAAILAGVLEIKPDYPKALANMAVICFKTGDRKKAFEYMRAYIKIKPDDPLSLQFKRILSEKGN</sequence>